<feature type="transmembrane region" description="Helical" evidence="6">
    <location>
        <begin position="167"/>
        <end position="189"/>
    </location>
</feature>
<evidence type="ECO:0000256" key="6">
    <source>
        <dbReference type="RuleBase" id="RU368066"/>
    </source>
</evidence>
<feature type="transmembrane region" description="Helical" evidence="6">
    <location>
        <begin position="79"/>
        <end position="99"/>
    </location>
</feature>
<feature type="transmembrane region" description="Helical" evidence="6">
    <location>
        <begin position="271"/>
        <end position="304"/>
    </location>
</feature>
<keyword evidence="8" id="KW-1185">Reference proteome</keyword>
<comment type="subcellular location">
    <subcellularLocation>
        <location evidence="6">Cell membrane</location>
        <topology evidence="6">Multi-pass membrane protein</topology>
    </subcellularLocation>
    <subcellularLocation>
        <location evidence="1">Membrane</location>
        <topology evidence="1">Multi-pass membrane protein</topology>
    </subcellularLocation>
</comment>
<protein>
    <recommendedName>
        <fullName evidence="6">Choline transporter-like protein</fullName>
    </recommendedName>
</protein>
<sequence>MRQDHDLDPYDQREGGQIDQTYDYDLNNIQYRPMTVDDWSQVPNSQSYYSQYWDNSSSFEPSQFSNNMRAEKTYYDSKYSLLFFVNIFVTITLIVYLSLHFKVETLQDFLDENNFNTSLTTVHADNSKQDIQTVYLKSLRVPLTLSFIIAFGINLIHFIYAHLLSQFYIKFGMLAGLIFSGLYCVATFLTGGFGSILLSGLMLVLSSFWYCLVQSRIPFSSAIFKTTTKLVLENPSIVLLCLIHTIISFAINVGYIFICVCTAAMHFSPFWYVYCVFSYTWITLTITYVIYMTGAGLAASWYFLNGTPNYPKHPIWESFKRSSTTSFGSACLAALIVAVIEALRAFVKLVRQQNRNRNNNDRNNDNAARLILEIVSCLALCILSILESFAQWISHYALIYCSIFGVPYYEGCRRWAELEYTRFINVLIDGCVIRDALNYNMILFVIFSGLISHPISLMFFKSGSTPNILFVTLSVIFTLVGLTLMNDPISTMSDTLLVCFAESPATLKENNNDLYNILCRAYTNQLNARL</sequence>
<keyword evidence="4 6" id="KW-1133">Transmembrane helix</keyword>
<dbReference type="Proteomes" id="UP001470230">
    <property type="component" value="Unassembled WGS sequence"/>
</dbReference>
<dbReference type="InterPro" id="IPR007603">
    <property type="entry name" value="Choline_transptr-like"/>
</dbReference>
<evidence type="ECO:0000256" key="3">
    <source>
        <dbReference type="ARBA" id="ARBA00022692"/>
    </source>
</evidence>
<gene>
    <name evidence="7" type="ORF">M9Y10_008500</name>
</gene>
<feature type="transmembrane region" description="Helical" evidence="6">
    <location>
        <begin position="141"/>
        <end position="161"/>
    </location>
</feature>
<evidence type="ECO:0000256" key="1">
    <source>
        <dbReference type="ARBA" id="ARBA00004141"/>
    </source>
</evidence>
<feature type="transmembrane region" description="Helical" evidence="6">
    <location>
        <begin position="466"/>
        <end position="485"/>
    </location>
</feature>
<evidence type="ECO:0000313" key="8">
    <source>
        <dbReference type="Proteomes" id="UP001470230"/>
    </source>
</evidence>
<comment type="caution">
    <text evidence="7">The sequence shown here is derived from an EMBL/GenBank/DDBJ whole genome shotgun (WGS) entry which is preliminary data.</text>
</comment>
<comment type="function">
    <text evidence="6">Choline transporter.</text>
</comment>
<organism evidence="7 8">
    <name type="scientific">Tritrichomonas musculus</name>
    <dbReference type="NCBI Taxonomy" id="1915356"/>
    <lineage>
        <taxon>Eukaryota</taxon>
        <taxon>Metamonada</taxon>
        <taxon>Parabasalia</taxon>
        <taxon>Tritrichomonadida</taxon>
        <taxon>Tritrichomonadidae</taxon>
        <taxon>Tritrichomonas</taxon>
    </lineage>
</organism>
<keyword evidence="3 6" id="KW-0812">Transmembrane</keyword>
<evidence type="ECO:0000256" key="5">
    <source>
        <dbReference type="ARBA" id="ARBA00023136"/>
    </source>
</evidence>
<name>A0ABR2IY86_9EUKA</name>
<reference evidence="7 8" key="1">
    <citation type="submission" date="2024-04" db="EMBL/GenBank/DDBJ databases">
        <title>Tritrichomonas musculus Genome.</title>
        <authorList>
            <person name="Alves-Ferreira E."/>
            <person name="Grigg M."/>
            <person name="Lorenzi H."/>
            <person name="Galac M."/>
        </authorList>
    </citation>
    <scope>NUCLEOTIDE SEQUENCE [LARGE SCALE GENOMIC DNA]</scope>
    <source>
        <strain evidence="7 8">EAF2021</strain>
    </source>
</reference>
<feature type="transmembrane region" description="Helical" evidence="6">
    <location>
        <begin position="237"/>
        <end position="264"/>
    </location>
</feature>
<dbReference type="PANTHER" id="PTHR12385">
    <property type="entry name" value="CHOLINE TRANSPORTER-LIKE (SLC FAMILY 44)"/>
    <property type="match status" value="1"/>
</dbReference>
<comment type="similarity">
    <text evidence="2 6">Belongs to the CTL (choline transporter-like) family.</text>
</comment>
<feature type="transmembrane region" description="Helical" evidence="6">
    <location>
        <begin position="392"/>
        <end position="409"/>
    </location>
</feature>
<feature type="transmembrane region" description="Helical" evidence="6">
    <location>
        <begin position="367"/>
        <end position="386"/>
    </location>
</feature>
<proteinExistence type="inferred from homology"/>
<evidence type="ECO:0000313" key="7">
    <source>
        <dbReference type="EMBL" id="KAK8870613.1"/>
    </source>
</evidence>
<feature type="transmembrane region" description="Helical" evidence="6">
    <location>
        <begin position="324"/>
        <end position="347"/>
    </location>
</feature>
<evidence type="ECO:0000256" key="4">
    <source>
        <dbReference type="ARBA" id="ARBA00022989"/>
    </source>
</evidence>
<evidence type="ECO:0000256" key="2">
    <source>
        <dbReference type="ARBA" id="ARBA00007168"/>
    </source>
</evidence>
<feature type="transmembrane region" description="Helical" evidence="6">
    <location>
        <begin position="442"/>
        <end position="460"/>
    </location>
</feature>
<accession>A0ABR2IY86</accession>
<dbReference type="EMBL" id="JAPFFF010000014">
    <property type="protein sequence ID" value="KAK8870613.1"/>
    <property type="molecule type" value="Genomic_DNA"/>
</dbReference>
<dbReference type="Pfam" id="PF04515">
    <property type="entry name" value="Choline_transpo"/>
    <property type="match status" value="1"/>
</dbReference>
<keyword evidence="5 6" id="KW-0472">Membrane</keyword>
<dbReference type="PANTHER" id="PTHR12385:SF4">
    <property type="entry name" value="PROTEIN PNS1"/>
    <property type="match status" value="1"/>
</dbReference>